<evidence type="ECO:0008006" key="6">
    <source>
        <dbReference type="Google" id="ProtNLM"/>
    </source>
</evidence>
<evidence type="ECO:0000256" key="1">
    <source>
        <dbReference type="SAM" id="MobiDB-lite"/>
    </source>
</evidence>
<feature type="transmembrane region" description="Helical" evidence="2">
    <location>
        <begin position="278"/>
        <end position="299"/>
    </location>
</feature>
<keyword evidence="3" id="KW-0732">Signal</keyword>
<sequence length="309" mass="32051">MTSLRALLIGGLAATALVLPAGTALAGDDGIDRSGPPEAGAPCSPEVDTEYGYDAEGNELACLDGLWTPLFEEAPPDEEALEEDASPSESGDPLTGEDSSAEDAEPDAPLPGDPCEPLGEVYPVEDPALEHTELVCAEEDGGALVWTVPGTGEEEGGLPEEGAPEPAPEEEAPDTECSEETEGTEEDGFTCVCIGDEYHWYFGGDWYFIGGVWYWFYDGFYWCFVDGAWEKDDGGVAEEIAAGAAGSPSPDASPDRALPASSRSSDPSGGLPLTGAPLAALVASAVTAIAVGGGAWLLFRKRRGEADPE</sequence>
<dbReference type="RefSeq" id="WP_184398510.1">
    <property type="nucleotide sequence ID" value="NZ_BAAAJD010000151.1"/>
</dbReference>
<feature type="compositionally biased region" description="Acidic residues" evidence="1">
    <location>
        <begin position="74"/>
        <end position="86"/>
    </location>
</feature>
<comment type="caution">
    <text evidence="4">The sequence shown here is derived from an EMBL/GenBank/DDBJ whole genome shotgun (WGS) entry which is preliminary data.</text>
</comment>
<feature type="region of interest" description="Disordered" evidence="1">
    <location>
        <begin position="146"/>
        <end position="188"/>
    </location>
</feature>
<organism evidence="4 5">
    <name type="scientific">Nocardiopsis composta</name>
    <dbReference type="NCBI Taxonomy" id="157465"/>
    <lineage>
        <taxon>Bacteria</taxon>
        <taxon>Bacillati</taxon>
        <taxon>Actinomycetota</taxon>
        <taxon>Actinomycetes</taxon>
        <taxon>Streptosporangiales</taxon>
        <taxon>Nocardiopsidaceae</taxon>
        <taxon>Nocardiopsis</taxon>
    </lineage>
</organism>
<proteinExistence type="predicted"/>
<keyword evidence="2" id="KW-0812">Transmembrane</keyword>
<evidence type="ECO:0000256" key="2">
    <source>
        <dbReference type="SAM" id="Phobius"/>
    </source>
</evidence>
<gene>
    <name evidence="4" type="ORF">HDA36_005744</name>
</gene>
<protein>
    <recommendedName>
        <fullName evidence="6">LPXTG cell wall anchor domain-containing protein</fullName>
    </recommendedName>
</protein>
<keyword evidence="5" id="KW-1185">Reference proteome</keyword>
<feature type="signal peptide" evidence="3">
    <location>
        <begin position="1"/>
        <end position="26"/>
    </location>
</feature>
<feature type="chain" id="PRO_5031316981" description="LPXTG cell wall anchor domain-containing protein" evidence="3">
    <location>
        <begin position="27"/>
        <end position="309"/>
    </location>
</feature>
<dbReference type="Proteomes" id="UP000572635">
    <property type="component" value="Unassembled WGS sequence"/>
</dbReference>
<feature type="region of interest" description="Disordered" evidence="1">
    <location>
        <begin position="29"/>
        <end position="51"/>
    </location>
</feature>
<dbReference type="AlphaFoldDB" id="A0A7W8VGG2"/>
<evidence type="ECO:0000256" key="3">
    <source>
        <dbReference type="SAM" id="SignalP"/>
    </source>
</evidence>
<feature type="region of interest" description="Disordered" evidence="1">
    <location>
        <begin position="73"/>
        <end position="121"/>
    </location>
</feature>
<reference evidence="4 5" key="1">
    <citation type="submission" date="2020-08" db="EMBL/GenBank/DDBJ databases">
        <title>Sequencing the genomes of 1000 actinobacteria strains.</title>
        <authorList>
            <person name="Klenk H.-P."/>
        </authorList>
    </citation>
    <scope>NUCLEOTIDE SEQUENCE [LARGE SCALE GENOMIC DNA]</scope>
    <source>
        <strain evidence="4 5">DSM 44551</strain>
    </source>
</reference>
<keyword evidence="2" id="KW-1133">Transmembrane helix</keyword>
<dbReference type="EMBL" id="JACHDB010000002">
    <property type="protein sequence ID" value="MBB5435596.1"/>
    <property type="molecule type" value="Genomic_DNA"/>
</dbReference>
<keyword evidence="2" id="KW-0472">Membrane</keyword>
<evidence type="ECO:0000313" key="5">
    <source>
        <dbReference type="Proteomes" id="UP000572635"/>
    </source>
</evidence>
<feature type="compositionally biased region" description="Acidic residues" evidence="1">
    <location>
        <begin position="167"/>
        <end position="188"/>
    </location>
</feature>
<evidence type="ECO:0000313" key="4">
    <source>
        <dbReference type="EMBL" id="MBB5435596.1"/>
    </source>
</evidence>
<name>A0A7W8VGG2_9ACTN</name>
<feature type="region of interest" description="Disordered" evidence="1">
    <location>
        <begin position="242"/>
        <end position="269"/>
    </location>
</feature>
<accession>A0A7W8VGG2</accession>